<dbReference type="GeneID" id="36290193"/>
<sequence>MIAFKAPEKDILATAPTLPYKQFLLFGDSITQGAFDQTKGFALGAQLAHDYMRRLDVVDRGLSGYNTDQALAIIEYIFPPPTTAKIDYMTLFFGANDSCHIGGVSHQHVPLQTYRENLLAILSHPLLLAHNPRIIIITTPPVDEYQLAEETRSDGRVDRSRSAENARAYAEAGKAVGEALRAEGREVVVCDLWSALMARTGWSGEGVLPGSLKTDKNPAFAELLSDGLHFNPPAYRVLYDELRQTLEQTWPDSHPERLEKHFPDWNSWF</sequence>
<protein>
    <recommendedName>
        <fullName evidence="1">SGNH hydrolase-type esterase domain-containing protein</fullName>
    </recommendedName>
</protein>
<reference evidence="2" key="1">
    <citation type="submission" date="2016-03" db="EMBL/GenBank/DDBJ databases">
        <title>Updated assembly of Pseudogymnoascus destructans, the fungus causing white-nose syndrome of bats.</title>
        <authorList>
            <person name="Palmer J.M."/>
            <person name="Drees K.P."/>
            <person name="Foster J.T."/>
            <person name="Lindner D.L."/>
        </authorList>
    </citation>
    <scope>NUCLEOTIDE SEQUENCE [LARGE SCALE GENOMIC DNA]</scope>
    <source>
        <strain evidence="2">20631-21</strain>
    </source>
</reference>
<dbReference type="EMBL" id="KV441403">
    <property type="protein sequence ID" value="OAF56589.1"/>
    <property type="molecule type" value="Genomic_DNA"/>
</dbReference>
<evidence type="ECO:0000313" key="2">
    <source>
        <dbReference type="EMBL" id="OAF56589.1"/>
    </source>
</evidence>
<dbReference type="SUPFAM" id="SSF52266">
    <property type="entry name" value="SGNH hydrolase"/>
    <property type="match status" value="1"/>
</dbReference>
<dbReference type="AlphaFoldDB" id="A0A177A2S5"/>
<dbReference type="InterPro" id="IPR045136">
    <property type="entry name" value="Iah1-like"/>
</dbReference>
<dbReference type="eggNOG" id="KOG3035">
    <property type="taxonomic scope" value="Eukaryota"/>
</dbReference>
<dbReference type="PANTHER" id="PTHR14209:SF19">
    <property type="entry name" value="ISOAMYL ACETATE-HYDROLYZING ESTERASE 1 HOMOLOG"/>
    <property type="match status" value="1"/>
</dbReference>
<feature type="domain" description="SGNH hydrolase-type esterase" evidence="1">
    <location>
        <begin position="25"/>
        <end position="237"/>
    </location>
</feature>
<dbReference type="InterPro" id="IPR013830">
    <property type="entry name" value="SGNH_hydro"/>
</dbReference>
<dbReference type="VEuPathDB" id="FungiDB:GMDG_07397"/>
<name>A0A177A2S5_9PEZI</name>
<dbReference type="RefSeq" id="XP_024321883.1">
    <property type="nucleotide sequence ID" value="XM_024470721.1"/>
</dbReference>
<evidence type="ECO:0000259" key="1">
    <source>
        <dbReference type="Pfam" id="PF13472"/>
    </source>
</evidence>
<dbReference type="PANTHER" id="PTHR14209">
    <property type="entry name" value="ISOAMYL ACETATE-HYDROLYZING ESTERASE 1"/>
    <property type="match status" value="1"/>
</dbReference>
<proteinExistence type="predicted"/>
<gene>
    <name evidence="2" type="ORF">VC83_07143</name>
</gene>
<dbReference type="Proteomes" id="UP000077154">
    <property type="component" value="Unassembled WGS sequence"/>
</dbReference>
<dbReference type="Gene3D" id="3.40.50.1110">
    <property type="entry name" value="SGNH hydrolase"/>
    <property type="match status" value="1"/>
</dbReference>
<dbReference type="CDD" id="cd01838">
    <property type="entry name" value="Isoamyl_acetate_hydrolase_like"/>
    <property type="match status" value="1"/>
</dbReference>
<dbReference type="OrthoDB" id="671439at2759"/>
<dbReference type="GO" id="GO:0016788">
    <property type="term" value="F:hydrolase activity, acting on ester bonds"/>
    <property type="evidence" value="ECO:0007669"/>
    <property type="project" value="InterPro"/>
</dbReference>
<organism evidence="2">
    <name type="scientific">Pseudogymnoascus destructans</name>
    <dbReference type="NCBI Taxonomy" id="655981"/>
    <lineage>
        <taxon>Eukaryota</taxon>
        <taxon>Fungi</taxon>
        <taxon>Dikarya</taxon>
        <taxon>Ascomycota</taxon>
        <taxon>Pezizomycotina</taxon>
        <taxon>Leotiomycetes</taxon>
        <taxon>Thelebolales</taxon>
        <taxon>Thelebolaceae</taxon>
        <taxon>Pseudogymnoascus</taxon>
    </lineage>
</organism>
<accession>A0A177A2S5</accession>
<dbReference type="Pfam" id="PF13472">
    <property type="entry name" value="Lipase_GDSL_2"/>
    <property type="match status" value="1"/>
</dbReference>
<dbReference type="InterPro" id="IPR036514">
    <property type="entry name" value="SGNH_hydro_sf"/>
</dbReference>